<name>A0A917ZZF2_9ACTN</name>
<dbReference type="AlphaFoldDB" id="A0A917ZZF2"/>
<reference evidence="1" key="2">
    <citation type="submission" date="2020-09" db="EMBL/GenBank/DDBJ databases">
        <authorList>
            <person name="Sun Q."/>
            <person name="Zhou Y."/>
        </authorList>
    </citation>
    <scope>NUCLEOTIDE SEQUENCE</scope>
    <source>
        <strain evidence="1">CGMCC 4.7201</strain>
    </source>
</reference>
<gene>
    <name evidence="1" type="ORF">GCM10012280_68990</name>
</gene>
<reference evidence="1" key="1">
    <citation type="journal article" date="2014" name="Int. J. Syst. Evol. Microbiol.">
        <title>Complete genome sequence of Corynebacterium casei LMG S-19264T (=DSM 44701T), isolated from a smear-ripened cheese.</title>
        <authorList>
            <consortium name="US DOE Joint Genome Institute (JGI-PGF)"/>
            <person name="Walter F."/>
            <person name="Albersmeier A."/>
            <person name="Kalinowski J."/>
            <person name="Ruckert C."/>
        </authorList>
    </citation>
    <scope>NUCLEOTIDE SEQUENCE</scope>
    <source>
        <strain evidence="1">CGMCC 4.7201</strain>
    </source>
</reference>
<organism evidence="1 2">
    <name type="scientific">Wenjunlia tyrosinilytica</name>
    <dbReference type="NCBI Taxonomy" id="1544741"/>
    <lineage>
        <taxon>Bacteria</taxon>
        <taxon>Bacillati</taxon>
        <taxon>Actinomycetota</taxon>
        <taxon>Actinomycetes</taxon>
        <taxon>Kitasatosporales</taxon>
        <taxon>Streptomycetaceae</taxon>
        <taxon>Wenjunlia</taxon>
    </lineage>
</organism>
<dbReference type="Proteomes" id="UP000641932">
    <property type="component" value="Unassembled WGS sequence"/>
</dbReference>
<accession>A0A917ZZF2</accession>
<evidence type="ECO:0000313" key="2">
    <source>
        <dbReference type="Proteomes" id="UP000641932"/>
    </source>
</evidence>
<keyword evidence="2" id="KW-1185">Reference proteome</keyword>
<comment type="caution">
    <text evidence="1">The sequence shown here is derived from an EMBL/GenBank/DDBJ whole genome shotgun (WGS) entry which is preliminary data.</text>
</comment>
<sequence>MTDEDRALREERQAAALREVADLGRRRADLVRQAEELLKPLSAAAVNAVRIGAPRRRTQDLAQISTGVFYGWLQDAGISVRPKRPAQRDRTA</sequence>
<proteinExistence type="predicted"/>
<evidence type="ECO:0000313" key="1">
    <source>
        <dbReference type="EMBL" id="GGP00371.1"/>
    </source>
</evidence>
<dbReference type="EMBL" id="BMMS01000056">
    <property type="protein sequence ID" value="GGP00371.1"/>
    <property type="molecule type" value="Genomic_DNA"/>
</dbReference>
<protein>
    <submittedName>
        <fullName evidence="1">Uncharacterized protein</fullName>
    </submittedName>
</protein>
<dbReference type="RefSeq" id="WP_189135752.1">
    <property type="nucleotide sequence ID" value="NZ_BMMS01000056.1"/>
</dbReference>